<evidence type="ECO:0000256" key="9">
    <source>
        <dbReference type="ARBA" id="ARBA00022989"/>
    </source>
</evidence>
<dbReference type="SMART" id="SM00304">
    <property type="entry name" value="HAMP"/>
    <property type="match status" value="1"/>
</dbReference>
<dbReference type="GO" id="GO:0000155">
    <property type="term" value="F:phosphorelay sensor kinase activity"/>
    <property type="evidence" value="ECO:0007669"/>
    <property type="project" value="InterPro"/>
</dbReference>
<dbReference type="PROSITE" id="PS50885">
    <property type="entry name" value="HAMP"/>
    <property type="match status" value="1"/>
</dbReference>
<keyword evidence="9 12" id="KW-1133">Transmembrane helix</keyword>
<dbReference type="InterPro" id="IPR036097">
    <property type="entry name" value="HisK_dim/P_sf"/>
</dbReference>
<dbReference type="PROSITE" id="PS50109">
    <property type="entry name" value="HIS_KIN"/>
    <property type="match status" value="1"/>
</dbReference>
<keyword evidence="6" id="KW-0808">Transferase</keyword>
<dbReference type="FunFam" id="1.10.287.130:FF:000001">
    <property type="entry name" value="Two-component sensor histidine kinase"/>
    <property type="match status" value="1"/>
</dbReference>
<evidence type="ECO:0000259" key="14">
    <source>
        <dbReference type="PROSITE" id="PS50885"/>
    </source>
</evidence>
<dbReference type="Pfam" id="PF02518">
    <property type="entry name" value="HATPase_c"/>
    <property type="match status" value="1"/>
</dbReference>
<evidence type="ECO:0000313" key="16">
    <source>
        <dbReference type="Proteomes" id="UP000516421"/>
    </source>
</evidence>
<comment type="catalytic activity">
    <reaction evidence="1">
        <text>ATP + protein L-histidine = ADP + protein N-phospho-L-histidine.</text>
        <dbReference type="EC" id="2.7.13.3"/>
    </reaction>
</comment>
<dbReference type="GO" id="GO:0005886">
    <property type="term" value="C:plasma membrane"/>
    <property type="evidence" value="ECO:0007669"/>
    <property type="project" value="UniProtKB-SubCell"/>
</dbReference>
<dbReference type="InterPro" id="IPR005467">
    <property type="entry name" value="His_kinase_dom"/>
</dbReference>
<keyword evidence="16" id="KW-1185">Reference proteome</keyword>
<dbReference type="InterPro" id="IPR036890">
    <property type="entry name" value="HATPase_C_sf"/>
</dbReference>
<gene>
    <name evidence="15" type="ORF">IDM48_02105</name>
</gene>
<dbReference type="Pfam" id="PF00672">
    <property type="entry name" value="HAMP"/>
    <property type="match status" value="1"/>
</dbReference>
<dbReference type="Pfam" id="PF00512">
    <property type="entry name" value="HisKA"/>
    <property type="match status" value="1"/>
</dbReference>
<evidence type="ECO:0000256" key="8">
    <source>
        <dbReference type="ARBA" id="ARBA00022777"/>
    </source>
</evidence>
<sequence length="490" mass="53155">MRQKIGQLGALSLRTQLVLLTAFLLALAISVTSLVAISALRGQMVQQLDEEMKSNAQMLTDYMVDGNQLPTTGPLMRFQAYLLDSDGKVVNSITSISNNNVAPNISGWNAAKVDKYSAKAFTVDSTDSTSQWRIMPFNADGTDYSVIIATPLNQTNAVVALVAILTLAFGLATLFASIAMSWVMVTRAFEPLARVEQTAARIAAGDLSQRMDKYNPYTEIGRLSSSLNTMLSHIEKAFEVQKNSEVKMRRFVGDASHELRTPLVSIRGYSELYRQGALQTDEAVATAMSRIEAESKRMGQLIEDLLTLARIDERREAENKPLDLLNIAIDAAQDAFATAPDREVVVVGLQDDEEPGSAPIVGDESRIRQVIANLMTNAIRYTPAGTPLEIAVGSDVSESGQQISRIQVRDHGPGIHGDEKQKVFERFYRADSSRTRETGGTGLGLSIVAGIVQQHEGTVEVLETPGGGATFSLDFPLQTEVPSSTGSLRA</sequence>
<dbReference type="AlphaFoldDB" id="A0A7H2BMM7"/>
<dbReference type="SMART" id="SM00387">
    <property type="entry name" value="HATPase_c"/>
    <property type="match status" value="1"/>
</dbReference>
<dbReference type="InterPro" id="IPR003660">
    <property type="entry name" value="HAMP_dom"/>
</dbReference>
<comment type="cofactor">
    <cofactor evidence="2">
        <name>a divalent metal cation</name>
        <dbReference type="ChEBI" id="CHEBI:60240"/>
    </cofactor>
</comment>
<feature type="domain" description="Histidine kinase" evidence="13">
    <location>
        <begin position="254"/>
        <end position="479"/>
    </location>
</feature>
<evidence type="ECO:0000256" key="5">
    <source>
        <dbReference type="ARBA" id="ARBA00022553"/>
    </source>
</evidence>
<keyword evidence="7 12" id="KW-0812">Transmembrane</keyword>
<evidence type="ECO:0000256" key="3">
    <source>
        <dbReference type="ARBA" id="ARBA00004236"/>
    </source>
</evidence>
<dbReference type="KEGG" id="rama:IDM48_02105"/>
<accession>A0A7H2BMM7</accession>
<keyword evidence="8 15" id="KW-0418">Kinase</keyword>
<proteinExistence type="predicted"/>
<evidence type="ECO:0000256" key="4">
    <source>
        <dbReference type="ARBA" id="ARBA00012438"/>
    </source>
</evidence>
<protein>
    <recommendedName>
        <fullName evidence="4">histidine kinase</fullName>
        <ecNumber evidence="4">2.7.13.3</ecNumber>
    </recommendedName>
</protein>
<evidence type="ECO:0000256" key="10">
    <source>
        <dbReference type="ARBA" id="ARBA00023012"/>
    </source>
</evidence>
<dbReference type="CDD" id="cd06225">
    <property type="entry name" value="HAMP"/>
    <property type="match status" value="1"/>
</dbReference>
<dbReference type="InterPro" id="IPR004358">
    <property type="entry name" value="Sig_transdc_His_kin-like_C"/>
</dbReference>
<evidence type="ECO:0000256" key="1">
    <source>
        <dbReference type="ARBA" id="ARBA00000085"/>
    </source>
</evidence>
<dbReference type="InterPro" id="IPR003661">
    <property type="entry name" value="HisK_dim/P_dom"/>
</dbReference>
<dbReference type="EMBL" id="CP061538">
    <property type="protein sequence ID" value="QNV40923.1"/>
    <property type="molecule type" value="Genomic_DNA"/>
</dbReference>
<evidence type="ECO:0000313" key="15">
    <source>
        <dbReference type="EMBL" id="QNV40923.1"/>
    </source>
</evidence>
<evidence type="ECO:0000256" key="7">
    <source>
        <dbReference type="ARBA" id="ARBA00022692"/>
    </source>
</evidence>
<dbReference type="GO" id="GO:0005509">
    <property type="term" value="F:calcium ion binding"/>
    <property type="evidence" value="ECO:0007669"/>
    <property type="project" value="UniProtKB-ARBA"/>
</dbReference>
<evidence type="ECO:0000256" key="2">
    <source>
        <dbReference type="ARBA" id="ARBA00001968"/>
    </source>
</evidence>
<dbReference type="EC" id="2.7.13.3" evidence="4"/>
<evidence type="ECO:0000256" key="6">
    <source>
        <dbReference type="ARBA" id="ARBA00022679"/>
    </source>
</evidence>
<feature type="domain" description="HAMP" evidence="14">
    <location>
        <begin position="186"/>
        <end position="239"/>
    </location>
</feature>
<dbReference type="Gene3D" id="6.10.340.10">
    <property type="match status" value="1"/>
</dbReference>
<evidence type="ECO:0000256" key="12">
    <source>
        <dbReference type="SAM" id="Phobius"/>
    </source>
</evidence>
<dbReference type="SUPFAM" id="SSF158472">
    <property type="entry name" value="HAMP domain-like"/>
    <property type="match status" value="1"/>
</dbReference>
<comment type="subcellular location">
    <subcellularLocation>
        <location evidence="3">Cell membrane</location>
    </subcellularLocation>
</comment>
<dbReference type="InterPro" id="IPR003594">
    <property type="entry name" value="HATPase_dom"/>
</dbReference>
<reference evidence="15 16" key="1">
    <citation type="submission" date="2020-09" db="EMBL/GenBank/DDBJ databases">
        <title>Investigation of environmental microbe.</title>
        <authorList>
            <person name="Ou Y."/>
            <person name="Kang Q."/>
        </authorList>
    </citation>
    <scope>NUCLEOTIDE SEQUENCE [LARGE SCALE GENOMIC DNA]</scope>
    <source>
        <strain evidence="15 16">KJZ-9</strain>
    </source>
</reference>
<organism evidence="15 16">
    <name type="scientific">Rothia amarae</name>
    <dbReference type="NCBI Taxonomy" id="169480"/>
    <lineage>
        <taxon>Bacteria</taxon>
        <taxon>Bacillati</taxon>
        <taxon>Actinomycetota</taxon>
        <taxon>Actinomycetes</taxon>
        <taxon>Micrococcales</taxon>
        <taxon>Micrococcaceae</taxon>
        <taxon>Rothia</taxon>
    </lineage>
</organism>
<keyword evidence="10" id="KW-0902">Two-component regulatory system</keyword>
<evidence type="ECO:0000256" key="11">
    <source>
        <dbReference type="ARBA" id="ARBA00023136"/>
    </source>
</evidence>
<name>A0A7H2BMM7_9MICC</name>
<dbReference type="Proteomes" id="UP000516421">
    <property type="component" value="Chromosome"/>
</dbReference>
<dbReference type="PRINTS" id="PR00344">
    <property type="entry name" value="BCTRLSENSOR"/>
</dbReference>
<dbReference type="Gene3D" id="1.10.287.130">
    <property type="match status" value="1"/>
</dbReference>
<dbReference type="InterPro" id="IPR050428">
    <property type="entry name" value="TCS_sensor_his_kinase"/>
</dbReference>
<dbReference type="Gene3D" id="3.30.565.10">
    <property type="entry name" value="Histidine kinase-like ATPase, C-terminal domain"/>
    <property type="match status" value="1"/>
</dbReference>
<dbReference type="SUPFAM" id="SSF55874">
    <property type="entry name" value="ATPase domain of HSP90 chaperone/DNA topoisomerase II/histidine kinase"/>
    <property type="match status" value="1"/>
</dbReference>
<keyword evidence="5" id="KW-0597">Phosphoprotein</keyword>
<dbReference type="PANTHER" id="PTHR45436:SF5">
    <property type="entry name" value="SENSOR HISTIDINE KINASE TRCS"/>
    <property type="match status" value="1"/>
</dbReference>
<feature type="transmembrane region" description="Helical" evidence="12">
    <location>
        <begin position="157"/>
        <end position="185"/>
    </location>
</feature>
<dbReference type="SUPFAM" id="SSF47384">
    <property type="entry name" value="Homodimeric domain of signal transducing histidine kinase"/>
    <property type="match status" value="1"/>
</dbReference>
<dbReference type="SMART" id="SM00388">
    <property type="entry name" value="HisKA"/>
    <property type="match status" value="1"/>
</dbReference>
<evidence type="ECO:0000259" key="13">
    <source>
        <dbReference type="PROSITE" id="PS50109"/>
    </source>
</evidence>
<dbReference type="PANTHER" id="PTHR45436">
    <property type="entry name" value="SENSOR HISTIDINE KINASE YKOH"/>
    <property type="match status" value="1"/>
</dbReference>
<dbReference type="CDD" id="cd00082">
    <property type="entry name" value="HisKA"/>
    <property type="match status" value="1"/>
</dbReference>
<dbReference type="CDD" id="cd00075">
    <property type="entry name" value="HATPase"/>
    <property type="match status" value="1"/>
</dbReference>
<dbReference type="FunFam" id="3.30.565.10:FF:000006">
    <property type="entry name" value="Sensor histidine kinase WalK"/>
    <property type="match status" value="1"/>
</dbReference>
<keyword evidence="11 12" id="KW-0472">Membrane</keyword>